<proteinExistence type="predicted"/>
<protein>
    <submittedName>
        <fullName evidence="2">Uncharacterized protein</fullName>
    </submittedName>
</protein>
<gene>
    <name evidence="2" type="ORF">EV665_1048</name>
</gene>
<feature type="region of interest" description="Disordered" evidence="1">
    <location>
        <begin position="184"/>
        <end position="221"/>
    </location>
</feature>
<evidence type="ECO:0000256" key="1">
    <source>
        <dbReference type="SAM" id="MobiDB-lite"/>
    </source>
</evidence>
<organism evidence="2 3">
    <name type="scientific">Shinella granuli</name>
    <dbReference type="NCBI Taxonomy" id="323621"/>
    <lineage>
        <taxon>Bacteria</taxon>
        <taxon>Pseudomonadati</taxon>
        <taxon>Pseudomonadota</taxon>
        <taxon>Alphaproteobacteria</taxon>
        <taxon>Hyphomicrobiales</taxon>
        <taxon>Rhizobiaceae</taxon>
        <taxon>Shinella</taxon>
    </lineage>
</organism>
<comment type="caution">
    <text evidence="2">The sequence shown here is derived from an EMBL/GenBank/DDBJ whole genome shotgun (WGS) entry which is preliminary data.</text>
</comment>
<accession>A0A4R2CXD5</accession>
<sequence>MLERDRQEREKKREEALDDQHEAFIDFAMSVLATDTEVTAFNAKLDLYGTATVDALMENEKELAAVREELQGLLAKAYVLPDGRRVFRTEDGMRVFDEHGVEVKDIDPMIIEEWRPAWERYENPFEREINLSAQRNDLLEFQQLQDDIHDEQGEAPMTKQRMDELEDLLAENAPDPVKRRVGILPESSPDHAAMPGEALGLTDDMVPTSPASRVMSPIFGG</sequence>
<dbReference type="AlphaFoldDB" id="A0A4R2CXD5"/>
<evidence type="ECO:0000313" key="3">
    <source>
        <dbReference type="Proteomes" id="UP000295351"/>
    </source>
</evidence>
<name>A0A4R2CXD5_SHIGR</name>
<dbReference type="EMBL" id="SLVX01000004">
    <property type="protein sequence ID" value="TCN46337.1"/>
    <property type="molecule type" value="Genomic_DNA"/>
</dbReference>
<evidence type="ECO:0000313" key="2">
    <source>
        <dbReference type="EMBL" id="TCN46337.1"/>
    </source>
</evidence>
<dbReference type="Proteomes" id="UP000295351">
    <property type="component" value="Unassembled WGS sequence"/>
</dbReference>
<reference evidence="2 3" key="1">
    <citation type="submission" date="2019-03" db="EMBL/GenBank/DDBJ databases">
        <title>Genomic Encyclopedia of Type Strains, Phase IV (KMG-IV): sequencing the most valuable type-strain genomes for metagenomic binning, comparative biology and taxonomic classification.</title>
        <authorList>
            <person name="Goeker M."/>
        </authorList>
    </citation>
    <scope>NUCLEOTIDE SEQUENCE [LARGE SCALE GENOMIC DNA]</scope>
    <source>
        <strain evidence="2 3">DSM 18401</strain>
    </source>
</reference>
<keyword evidence="3" id="KW-1185">Reference proteome</keyword>